<dbReference type="InterPro" id="IPR003599">
    <property type="entry name" value="Ig_sub"/>
</dbReference>
<evidence type="ECO:0000256" key="3">
    <source>
        <dbReference type="ARBA" id="ARBA00022729"/>
    </source>
</evidence>
<dbReference type="InterPro" id="IPR013783">
    <property type="entry name" value="Ig-like_fold"/>
</dbReference>
<protein>
    <submittedName>
        <fullName evidence="15">CLUMA_CG011985, isoform A</fullName>
    </submittedName>
</protein>
<dbReference type="SUPFAM" id="SSF48726">
    <property type="entry name" value="Immunoglobulin"/>
    <property type="match status" value="9"/>
</dbReference>
<evidence type="ECO:0000256" key="2">
    <source>
        <dbReference type="ARBA" id="ARBA00022692"/>
    </source>
</evidence>
<feature type="chain" id="PRO_5009619151" evidence="12">
    <location>
        <begin position="18"/>
        <end position="2171"/>
    </location>
</feature>
<keyword evidence="5" id="KW-0130">Cell adhesion</keyword>
<feature type="region of interest" description="Disordered" evidence="10">
    <location>
        <begin position="1832"/>
        <end position="1911"/>
    </location>
</feature>
<feature type="signal peptide" evidence="12">
    <location>
        <begin position="1"/>
        <end position="17"/>
    </location>
</feature>
<evidence type="ECO:0000313" key="16">
    <source>
        <dbReference type="Proteomes" id="UP000183832"/>
    </source>
</evidence>
<feature type="domain" description="Ig-like" evidence="13">
    <location>
        <begin position="900"/>
        <end position="997"/>
    </location>
</feature>
<feature type="domain" description="Ig-like" evidence="13">
    <location>
        <begin position="685"/>
        <end position="794"/>
    </location>
</feature>
<dbReference type="Pfam" id="PF07679">
    <property type="entry name" value="I-set"/>
    <property type="match status" value="4"/>
</dbReference>
<dbReference type="Proteomes" id="UP000183832">
    <property type="component" value="Unassembled WGS sequence"/>
</dbReference>
<accession>A0A1J1IIY9</accession>
<dbReference type="OrthoDB" id="5969272at2759"/>
<evidence type="ECO:0000256" key="12">
    <source>
        <dbReference type="SAM" id="SignalP"/>
    </source>
</evidence>
<evidence type="ECO:0000313" key="15">
    <source>
        <dbReference type="EMBL" id="CRK99030.1"/>
    </source>
</evidence>
<dbReference type="InterPro" id="IPR003598">
    <property type="entry name" value="Ig_sub2"/>
</dbReference>
<feature type="domain" description="Ig-like" evidence="13">
    <location>
        <begin position="799"/>
        <end position="895"/>
    </location>
</feature>
<dbReference type="EMBL" id="CVRI01000048">
    <property type="protein sequence ID" value="CRK99030.1"/>
    <property type="molecule type" value="Genomic_DNA"/>
</dbReference>
<keyword evidence="16" id="KW-1185">Reference proteome</keyword>
<feature type="domain" description="Ig-like" evidence="13">
    <location>
        <begin position="26"/>
        <end position="115"/>
    </location>
</feature>
<dbReference type="Pfam" id="PF13927">
    <property type="entry name" value="Ig_3"/>
    <property type="match status" value="4"/>
</dbReference>
<dbReference type="InterPro" id="IPR036116">
    <property type="entry name" value="FN3_sf"/>
</dbReference>
<dbReference type="Pfam" id="PF25059">
    <property type="entry name" value="FN3_DSCAM-DSCAML_C"/>
    <property type="match status" value="1"/>
</dbReference>
<feature type="domain" description="Ig-like" evidence="13">
    <location>
        <begin position="1399"/>
        <end position="1497"/>
    </location>
</feature>
<evidence type="ECO:0000256" key="4">
    <source>
        <dbReference type="ARBA" id="ARBA00022737"/>
    </source>
</evidence>
<feature type="compositionally biased region" description="Basic and acidic residues" evidence="10">
    <location>
        <begin position="1879"/>
        <end position="1888"/>
    </location>
</feature>
<dbReference type="InterPro" id="IPR050964">
    <property type="entry name" value="Striated_Muscle_Regulatory"/>
</dbReference>
<dbReference type="GO" id="GO:0007156">
    <property type="term" value="P:homophilic cell adhesion via plasma membrane adhesion molecules"/>
    <property type="evidence" value="ECO:0007669"/>
    <property type="project" value="TreeGrafter"/>
</dbReference>
<dbReference type="FunFam" id="2.60.40.10:FF:000093">
    <property type="entry name" value="Down syndrome cell adhesion molecule, isoform B"/>
    <property type="match status" value="1"/>
</dbReference>
<feature type="domain" description="Fibronectin type-III" evidence="14">
    <location>
        <begin position="1499"/>
        <end position="1592"/>
    </location>
</feature>
<dbReference type="PROSITE" id="PS50853">
    <property type="entry name" value="FN3"/>
    <property type="match status" value="6"/>
</dbReference>
<dbReference type="FunFam" id="2.60.40.10:FF:000104">
    <property type="entry name" value="Down syndrome cell adhesion molecule b"/>
    <property type="match status" value="1"/>
</dbReference>
<proteinExistence type="predicted"/>
<feature type="domain" description="Ig-like" evidence="13">
    <location>
        <begin position="233"/>
        <end position="325"/>
    </location>
</feature>
<feature type="compositionally biased region" description="Low complexity" evidence="10">
    <location>
        <begin position="606"/>
        <end position="620"/>
    </location>
</feature>
<dbReference type="GO" id="GO:0045202">
    <property type="term" value="C:synapse"/>
    <property type="evidence" value="ECO:0007669"/>
    <property type="project" value="TreeGrafter"/>
</dbReference>
<feature type="domain" description="Fibronectin type-III" evidence="14">
    <location>
        <begin position="1313"/>
        <end position="1407"/>
    </location>
</feature>
<dbReference type="InterPro" id="IPR003961">
    <property type="entry name" value="FN3_dom"/>
</dbReference>
<feature type="compositionally biased region" description="Polar residues" evidence="10">
    <location>
        <begin position="1889"/>
        <end position="1908"/>
    </location>
</feature>
<dbReference type="SMART" id="SM00060">
    <property type="entry name" value="FN3"/>
    <property type="match status" value="6"/>
</dbReference>
<dbReference type="InterPro" id="IPR056754">
    <property type="entry name" value="DSCAM/DSCAML_C"/>
</dbReference>
<organism evidence="15 16">
    <name type="scientific">Clunio marinus</name>
    <dbReference type="NCBI Taxonomy" id="568069"/>
    <lineage>
        <taxon>Eukaryota</taxon>
        <taxon>Metazoa</taxon>
        <taxon>Ecdysozoa</taxon>
        <taxon>Arthropoda</taxon>
        <taxon>Hexapoda</taxon>
        <taxon>Insecta</taxon>
        <taxon>Pterygota</taxon>
        <taxon>Neoptera</taxon>
        <taxon>Endopterygota</taxon>
        <taxon>Diptera</taxon>
        <taxon>Nematocera</taxon>
        <taxon>Chironomoidea</taxon>
        <taxon>Chironomidae</taxon>
        <taxon>Clunio</taxon>
    </lineage>
</organism>
<dbReference type="FunFam" id="2.60.40.10:FF:000017">
    <property type="entry name" value="Down syndrome cell adhesion molecule b"/>
    <property type="match status" value="1"/>
</dbReference>
<feature type="domain" description="Ig-like" evidence="13">
    <location>
        <begin position="329"/>
        <end position="415"/>
    </location>
</feature>
<reference evidence="15 16" key="1">
    <citation type="submission" date="2015-04" db="EMBL/GenBank/DDBJ databases">
        <authorList>
            <person name="Syromyatnikov M.Y."/>
            <person name="Popov V.N."/>
        </authorList>
    </citation>
    <scope>NUCLEOTIDE SEQUENCE [LARGE SCALE GENOMIC DNA]</scope>
</reference>
<feature type="domain" description="Ig-like" evidence="13">
    <location>
        <begin position="421"/>
        <end position="514"/>
    </location>
</feature>
<evidence type="ECO:0000256" key="6">
    <source>
        <dbReference type="ARBA" id="ARBA00022989"/>
    </source>
</evidence>
<dbReference type="InterPro" id="IPR013098">
    <property type="entry name" value="Ig_I-set"/>
</dbReference>
<evidence type="ECO:0000256" key="11">
    <source>
        <dbReference type="SAM" id="Phobius"/>
    </source>
</evidence>
<dbReference type="PROSITE" id="PS50835">
    <property type="entry name" value="IG_LIKE"/>
    <property type="match status" value="9"/>
</dbReference>
<dbReference type="InterPro" id="IPR036179">
    <property type="entry name" value="Ig-like_dom_sf"/>
</dbReference>
<feature type="region of interest" description="Disordered" evidence="10">
    <location>
        <begin position="599"/>
        <end position="629"/>
    </location>
</feature>
<feature type="domain" description="Fibronectin type-III" evidence="14">
    <location>
        <begin position="1596"/>
        <end position="1688"/>
    </location>
</feature>
<dbReference type="CDD" id="cd00096">
    <property type="entry name" value="Ig"/>
    <property type="match status" value="1"/>
</dbReference>
<feature type="transmembrane region" description="Helical" evidence="11">
    <location>
        <begin position="1716"/>
        <end position="1738"/>
    </location>
</feature>
<feature type="domain" description="Fibronectin type-III" evidence="14">
    <location>
        <begin position="1108"/>
        <end position="1208"/>
    </location>
</feature>
<evidence type="ECO:0000256" key="5">
    <source>
        <dbReference type="ARBA" id="ARBA00022889"/>
    </source>
</evidence>
<dbReference type="CDD" id="cd20956">
    <property type="entry name" value="IgI_4_Dscam"/>
    <property type="match status" value="1"/>
</dbReference>
<dbReference type="SMART" id="SM00408">
    <property type="entry name" value="IGc2"/>
    <property type="match status" value="9"/>
</dbReference>
<dbReference type="Gene3D" id="2.60.40.10">
    <property type="entry name" value="Immunoglobulins"/>
    <property type="match status" value="16"/>
</dbReference>
<dbReference type="GO" id="GO:0007416">
    <property type="term" value="P:synapse assembly"/>
    <property type="evidence" value="ECO:0007669"/>
    <property type="project" value="TreeGrafter"/>
</dbReference>
<dbReference type="CDD" id="cd00063">
    <property type="entry name" value="FN3"/>
    <property type="match status" value="6"/>
</dbReference>
<comment type="subcellular location">
    <subcellularLocation>
        <location evidence="1">Membrane</location>
        <topology evidence="1">Single-pass type I membrane protein</topology>
    </subcellularLocation>
</comment>
<feature type="domain" description="Ig-like" evidence="13">
    <location>
        <begin position="556"/>
        <end position="680"/>
    </location>
</feature>
<name>A0A1J1IIY9_9DIPT</name>
<dbReference type="Pfam" id="PF00041">
    <property type="entry name" value="fn3"/>
    <property type="match status" value="5"/>
</dbReference>
<dbReference type="GO" id="GO:0048812">
    <property type="term" value="P:neuron projection morphogenesis"/>
    <property type="evidence" value="ECO:0007669"/>
    <property type="project" value="UniProtKB-ARBA"/>
</dbReference>
<keyword evidence="8" id="KW-1015">Disulfide bond</keyword>
<dbReference type="FunFam" id="2.60.40.10:FF:000028">
    <property type="entry name" value="Neuronal cell adhesion molecule"/>
    <property type="match status" value="1"/>
</dbReference>
<keyword evidence="6 11" id="KW-1133">Transmembrane helix</keyword>
<keyword evidence="4" id="KW-0677">Repeat</keyword>
<dbReference type="InterPro" id="IPR007110">
    <property type="entry name" value="Ig-like_dom"/>
</dbReference>
<feature type="domain" description="Fibronectin type-III" evidence="14">
    <location>
        <begin position="1002"/>
        <end position="1103"/>
    </location>
</feature>
<evidence type="ECO:0000259" key="13">
    <source>
        <dbReference type="PROSITE" id="PS50835"/>
    </source>
</evidence>
<dbReference type="FunFam" id="2.60.40.10:FF:000333">
    <property type="entry name" value="Down syndrome cell adhesion molecule"/>
    <property type="match status" value="1"/>
</dbReference>
<feature type="compositionally biased region" description="Low complexity" evidence="10">
    <location>
        <begin position="1844"/>
        <end position="1854"/>
    </location>
</feature>
<evidence type="ECO:0000256" key="8">
    <source>
        <dbReference type="ARBA" id="ARBA00023157"/>
    </source>
</evidence>
<keyword evidence="9" id="KW-0393">Immunoglobulin domain</keyword>
<dbReference type="GO" id="GO:0016020">
    <property type="term" value="C:membrane"/>
    <property type="evidence" value="ECO:0007669"/>
    <property type="project" value="UniProtKB-SubCell"/>
</dbReference>
<dbReference type="SUPFAM" id="SSF49265">
    <property type="entry name" value="Fibronectin type III"/>
    <property type="match status" value="3"/>
</dbReference>
<dbReference type="SMART" id="SM00409">
    <property type="entry name" value="IG"/>
    <property type="match status" value="9"/>
</dbReference>
<evidence type="ECO:0000256" key="7">
    <source>
        <dbReference type="ARBA" id="ARBA00023136"/>
    </source>
</evidence>
<evidence type="ECO:0000256" key="1">
    <source>
        <dbReference type="ARBA" id="ARBA00004479"/>
    </source>
</evidence>
<evidence type="ECO:0000256" key="9">
    <source>
        <dbReference type="ARBA" id="ARBA00023319"/>
    </source>
</evidence>
<dbReference type="PANTHER" id="PTHR13817:SF166">
    <property type="entry name" value="NEURONAL IGCAM-RELATED"/>
    <property type="match status" value="1"/>
</dbReference>
<keyword evidence="3 12" id="KW-0732">Signal</keyword>
<keyword evidence="2 11" id="KW-0812">Transmembrane</keyword>
<feature type="domain" description="Fibronectin type-III" evidence="14">
    <location>
        <begin position="1213"/>
        <end position="1309"/>
    </location>
</feature>
<dbReference type="STRING" id="568069.A0A1J1IIY9"/>
<keyword evidence="7 11" id="KW-0472">Membrane</keyword>
<evidence type="ECO:0000259" key="14">
    <source>
        <dbReference type="PROSITE" id="PS50853"/>
    </source>
</evidence>
<gene>
    <name evidence="15" type="ORF">CLUMA_CG011985</name>
</gene>
<dbReference type="PANTHER" id="PTHR13817">
    <property type="entry name" value="TITIN"/>
    <property type="match status" value="1"/>
</dbReference>
<evidence type="ECO:0000256" key="10">
    <source>
        <dbReference type="SAM" id="MobiDB-lite"/>
    </source>
</evidence>
<sequence length="2171" mass="243569">MIFLFIIIHAFFDFVMTTNSYDNIGPTFDIEPPTRLDFTNNIGGRLDCVSRGIPTPNIEWFDNENNPVSSVQNIRHILANGSLYFPPFSGESFRQDVHWTTYKCVAVNSIGTIVSRDVFVKAVIHQRYDLEVQNPGGFIGSNVIIKCNIPQFVKEYVKVTSWLEEPMHNIYPSLEGDSKFHMLPTGELIVINVTQHDAQKTFRCRTLHSLTQDVVISSSVGRIQLTEMKEPVPPIMNDKIKYITIRMEESVVIPCVAYANPKPLFRWFFVKQGRNESIDHMIMTGRYKMKESRLIIQSIEMSDNTIFYCTATNDQGSETLEIQLKVVAPLQVHIQPIRQTVDVGKTADLKCMISGTPQSQIWWLKDGQPLRTGSRVRLLNKDNIRITSVSKDDQGMFQCFVKNDVDIAQGIAEVSLGEIAPQLHYRFIEQTLQPGPGVSLKCTATGSPTPQISWTLDGFPLPNNDRLMIGQYVTISGDVISHVNISAVKTEDGGEYACTARSRAGQNSHSARLNIYGMPFVRSMSPISAVAGRVLQIKCPVAGFPIDKIVWEKIPPKVSHFEFSKELNVGDRTSVQCVVGTGDLPLVFTWLKDNVPIKQSGTVGANDNNNGNSRYNNDKSNSNRLSNKDTADDNTLIMIRQNDEFTSALSILSIKQSHAGEYTCRVANDAATVQYAASLKVNVPPRITPFNFGDDIQEGMRVQTMCTSTQGDQPFNITWYRDSKALKSGTQTDLTSFGSSYQRHHFDERTIEINIIQSFSSILTIHNITSQHNGNYTCQISNPAGVVDYTVVLSVSVPPRWIIEPKDESAILGTSLVLTCKADGFPTPTVQWKQSLGEQSGDYRELIYNDGSSSIQTFNNGTLLIQNVTREHEGNFLCQANNGIGAGLSKLIRLTVHVGPHVIIRNKQVSVRRGERTTLRCEADGDKPLDIAWRFKNGQIIGKLYDTRYEVKNNDLSKGALSELTILQSALSDRGEYTCVATNAFGHDHSLIHLQVQEPPSAPQNLHVNELHSRSVTLSWAGQEKYDTVGYVDPQPVTRYILQFKESQDVWHDYNQKAISGEKNSGHVGNLKPATNYHFRLFAENTLGTSISSDILHIQTDGETPSGSPQKVNLEPIGPTQLLVTWRPPDREHWNGEILGYAIGFHKSDEQDHIYNYTRIGASSGEGSHEFRLVGLEKYTGYNVIVLAFNGKGDGPPSKPMLAHTLEDVPSASPQKVTCSALTSQNVQISWQPPPVKNMHGVIQGYKVLYETSNIVTEYLNRETKVTTALSTVLHGLQPFTNYSVQVQAFTRAGEGVASQTLTCRTEESTPDAPEKIKAIVTGENSVIISWLPPRRPNGILSLFTIFIRVLDKGQEMKIIKTTLPAHNNHYEAKNLNQKENYEAWVTASTKLGSGPSTPVVKLVPNSQVPAQIVSFGQIVSVSWKVDVKLPCLYVGHPKPTSEWTVANERAKQSRMEIGEDNTLTMRNVQRIHESNYTCYTRNAIGNDRITYQLYVQVPPGPPKLTVTSNSPSSATLHWHISDTGGAPIKNYLLTYRRHFGEWHELILERRSNSHILDNLQCGTEYEFTIAALNKIGSGATSETVIIKTIGEKPIAPSIDNFLKVNITSVVLELIQWQDGGCPILYFTVEYKHYGYSNEWIIVSSNIVSQARFPIGDLEPSTAYNIRIHAYNNAGSTIAEYTFETLNMAGVVMNSNKRGRDMSYDSNDFFFSDSHILTVSIISIFAVILAVLGVCFFFKLYGRDIFENDQTRQQQLQSSYQHGKNSKLSISEHREQYYQTVRKQSTQSPGLDSALERIPEYSEDIYPYATFHLKDQDKSSTRQAQGLIYESRETMLMAKKHRTSSSGINTGTGSRSRKKSRKFNTESEEYDSLNSDSDTVSRDLDANSRTESSNCLDDTGPVNFSSRAYSPGPRKERLALLQRPPAHHSNPQLLRHHLLIDFYFKTLSFLLSCFVTEADAQCSKLDSNASLVEKQQISEMRSFNDNHKLQISGRHSVDLADTPSKLLVKSRSKLHYGEFINGGFNEKSNRPLNNITSNSKFYGDFLTLTPRRNKLNEYLQYHQQQSHEPYDHIGSRKLNFYQNNHSRLNGNIAGDLSEHSYLNSLDTLKLDEDRNILHSKLFYQNDNSGNEYVIANKKQHVVTSTNSNPNNIVSPPNQFSNDSNINRFIKL</sequence>